<keyword evidence="6" id="KW-1185">Reference proteome</keyword>
<evidence type="ECO:0000313" key="5">
    <source>
        <dbReference type="EMBL" id="CAL1358576.1"/>
    </source>
</evidence>
<dbReference type="PROSITE" id="PS51473">
    <property type="entry name" value="GNK2"/>
    <property type="match status" value="1"/>
</dbReference>
<feature type="domain" description="Gnk2-homologous" evidence="4">
    <location>
        <begin position="35"/>
        <end position="144"/>
    </location>
</feature>
<evidence type="ECO:0000313" key="6">
    <source>
        <dbReference type="Proteomes" id="UP001497516"/>
    </source>
</evidence>
<dbReference type="InterPro" id="IPR002902">
    <property type="entry name" value="GNK2"/>
</dbReference>
<dbReference type="InterPro" id="IPR038408">
    <property type="entry name" value="GNK2_sf"/>
</dbReference>
<evidence type="ECO:0000256" key="1">
    <source>
        <dbReference type="ARBA" id="ARBA00022729"/>
    </source>
</evidence>
<evidence type="ECO:0000256" key="2">
    <source>
        <dbReference type="ARBA" id="ARBA00022737"/>
    </source>
</evidence>
<gene>
    <name evidence="5" type="ORF">LTRI10_LOCUS6123</name>
</gene>
<keyword evidence="1 3" id="KW-0732">Signal</keyword>
<keyword evidence="2" id="KW-0677">Repeat</keyword>
<dbReference type="Proteomes" id="UP001497516">
    <property type="component" value="Chromosome 10"/>
</dbReference>
<protein>
    <recommendedName>
        <fullName evidence="4">Gnk2-homologous domain-containing protein</fullName>
    </recommendedName>
</protein>
<feature type="chain" id="PRO_5043651521" description="Gnk2-homologous domain-containing protein" evidence="3">
    <location>
        <begin position="27"/>
        <end position="145"/>
    </location>
</feature>
<feature type="signal peptide" evidence="3">
    <location>
        <begin position="1"/>
        <end position="26"/>
    </location>
</feature>
<sequence>MSVRVQSSSTIFVVVVVLQLVTIISAETLNLCESNDPNGYCSGSNSIGLCNPNNFDKTKAVEFQAQLLDYVGNRYYYNSGRSSGCVQTPTTPPVYFYYCCSRFVTGCGACYAKAIKRLKDGCPGRAGGSVLFDKCSLRYELQSFC</sequence>
<dbReference type="AlphaFoldDB" id="A0AAV2CSF8"/>
<proteinExistence type="predicted"/>
<name>A0AAV2CSF8_9ROSI</name>
<dbReference type="CDD" id="cd23509">
    <property type="entry name" value="Gnk2-like"/>
    <property type="match status" value="1"/>
</dbReference>
<organism evidence="5 6">
    <name type="scientific">Linum trigynum</name>
    <dbReference type="NCBI Taxonomy" id="586398"/>
    <lineage>
        <taxon>Eukaryota</taxon>
        <taxon>Viridiplantae</taxon>
        <taxon>Streptophyta</taxon>
        <taxon>Embryophyta</taxon>
        <taxon>Tracheophyta</taxon>
        <taxon>Spermatophyta</taxon>
        <taxon>Magnoliopsida</taxon>
        <taxon>eudicotyledons</taxon>
        <taxon>Gunneridae</taxon>
        <taxon>Pentapetalae</taxon>
        <taxon>rosids</taxon>
        <taxon>fabids</taxon>
        <taxon>Malpighiales</taxon>
        <taxon>Linaceae</taxon>
        <taxon>Linum</taxon>
    </lineage>
</organism>
<reference evidence="5 6" key="1">
    <citation type="submission" date="2024-04" db="EMBL/GenBank/DDBJ databases">
        <authorList>
            <person name="Fracassetti M."/>
        </authorList>
    </citation>
    <scope>NUCLEOTIDE SEQUENCE [LARGE SCALE GENOMIC DNA]</scope>
</reference>
<evidence type="ECO:0000259" key="4">
    <source>
        <dbReference type="PROSITE" id="PS51473"/>
    </source>
</evidence>
<accession>A0AAV2CSF8</accession>
<dbReference type="EMBL" id="OZ034814">
    <property type="protein sequence ID" value="CAL1358576.1"/>
    <property type="molecule type" value="Genomic_DNA"/>
</dbReference>
<dbReference type="Gene3D" id="3.30.430.20">
    <property type="entry name" value="Gnk2 domain, C-X8-C-X2-C motif"/>
    <property type="match status" value="1"/>
</dbReference>
<dbReference type="Pfam" id="PF01657">
    <property type="entry name" value="Stress-antifung"/>
    <property type="match status" value="1"/>
</dbReference>
<evidence type="ECO:0000256" key="3">
    <source>
        <dbReference type="SAM" id="SignalP"/>
    </source>
</evidence>